<feature type="compositionally biased region" description="Acidic residues" evidence="1">
    <location>
        <begin position="64"/>
        <end position="74"/>
    </location>
</feature>
<evidence type="ECO:0000256" key="1">
    <source>
        <dbReference type="SAM" id="MobiDB-lite"/>
    </source>
</evidence>
<evidence type="ECO:0000256" key="2">
    <source>
        <dbReference type="SAM" id="SignalP"/>
    </source>
</evidence>
<feature type="compositionally biased region" description="Acidic residues" evidence="1">
    <location>
        <begin position="89"/>
        <end position="103"/>
    </location>
</feature>
<comment type="caution">
    <text evidence="3">The sequence shown here is derived from an EMBL/GenBank/DDBJ whole genome shotgun (WGS) entry which is preliminary data.</text>
</comment>
<name>A0A9W6XBR7_9STRA</name>
<dbReference type="EMBL" id="BSXT01000867">
    <property type="protein sequence ID" value="GMF35334.1"/>
    <property type="molecule type" value="Genomic_DNA"/>
</dbReference>
<dbReference type="OrthoDB" id="115716at2759"/>
<proteinExistence type="predicted"/>
<dbReference type="PANTHER" id="PTHR37069">
    <property type="entry name" value="DDE_TNP_1_7 DOMAIN-CONTAINING PROTEIN"/>
    <property type="match status" value="1"/>
</dbReference>
<dbReference type="PANTHER" id="PTHR37069:SF2">
    <property type="entry name" value="PIGGYBAC TRANSPOSABLE ELEMENT-DERIVED PROTEIN DOMAIN-CONTAINING PROTEIN"/>
    <property type="match status" value="1"/>
</dbReference>
<sequence length="168" mass="18591">MKCCILYCILCCILTRPIFVFSTGAEGGEIEASVLGNELLQANNDDLNLVDDEADAYLYGAMESGDDGEKDDIETGGYDSNDREGLQNEPEDSFDDPEEAEQEADAEINFAESFLERFGGEDEVLAGNLKNQVLREMAVNGWEYVISPHTNAYMMTPYEHVTESGSYP</sequence>
<feature type="region of interest" description="Disordered" evidence="1">
    <location>
        <begin position="62"/>
        <end position="103"/>
    </location>
</feature>
<gene>
    <name evidence="3" type="ORF">Pfra01_000931900</name>
</gene>
<reference evidence="3" key="1">
    <citation type="submission" date="2023-04" db="EMBL/GenBank/DDBJ databases">
        <title>Phytophthora fragariaefolia NBRC 109709.</title>
        <authorList>
            <person name="Ichikawa N."/>
            <person name="Sato H."/>
            <person name="Tonouchi N."/>
        </authorList>
    </citation>
    <scope>NUCLEOTIDE SEQUENCE</scope>
    <source>
        <strain evidence="3">NBRC 109709</strain>
    </source>
</reference>
<dbReference type="AlphaFoldDB" id="A0A9W6XBR7"/>
<evidence type="ECO:0000313" key="4">
    <source>
        <dbReference type="Proteomes" id="UP001165121"/>
    </source>
</evidence>
<feature type="chain" id="PRO_5040733344" evidence="2">
    <location>
        <begin position="21"/>
        <end position="168"/>
    </location>
</feature>
<keyword evidence="2" id="KW-0732">Signal</keyword>
<feature type="signal peptide" evidence="2">
    <location>
        <begin position="1"/>
        <end position="20"/>
    </location>
</feature>
<keyword evidence="4" id="KW-1185">Reference proteome</keyword>
<accession>A0A9W6XBR7</accession>
<organism evidence="3 4">
    <name type="scientific">Phytophthora fragariaefolia</name>
    <dbReference type="NCBI Taxonomy" id="1490495"/>
    <lineage>
        <taxon>Eukaryota</taxon>
        <taxon>Sar</taxon>
        <taxon>Stramenopiles</taxon>
        <taxon>Oomycota</taxon>
        <taxon>Peronosporomycetes</taxon>
        <taxon>Peronosporales</taxon>
        <taxon>Peronosporaceae</taxon>
        <taxon>Phytophthora</taxon>
    </lineage>
</organism>
<dbReference type="Proteomes" id="UP001165121">
    <property type="component" value="Unassembled WGS sequence"/>
</dbReference>
<protein>
    <submittedName>
        <fullName evidence="3">Unnamed protein product</fullName>
    </submittedName>
</protein>
<evidence type="ECO:0000313" key="3">
    <source>
        <dbReference type="EMBL" id="GMF35334.1"/>
    </source>
</evidence>